<dbReference type="InterPro" id="IPR021437">
    <property type="entry name" value="DUF3086"/>
</dbReference>
<keyword evidence="4" id="KW-1185">Reference proteome</keyword>
<keyword evidence="1" id="KW-0175">Coiled coil</keyword>
<feature type="region of interest" description="Disordered" evidence="2">
    <location>
        <begin position="1"/>
        <end position="67"/>
    </location>
</feature>
<evidence type="ECO:0000256" key="2">
    <source>
        <dbReference type="SAM" id="MobiDB-lite"/>
    </source>
</evidence>
<feature type="non-terminal residue" evidence="3">
    <location>
        <position position="142"/>
    </location>
</feature>
<dbReference type="EMBL" id="JADEXQ010000042">
    <property type="protein sequence ID" value="MBE9030744.1"/>
    <property type="molecule type" value="Genomic_DNA"/>
</dbReference>
<feature type="compositionally biased region" description="Polar residues" evidence="2">
    <location>
        <begin position="47"/>
        <end position="58"/>
    </location>
</feature>
<dbReference type="Proteomes" id="UP000625316">
    <property type="component" value="Unassembled WGS sequence"/>
</dbReference>
<protein>
    <submittedName>
        <fullName evidence="3">DUF3086 domain-containing protein</fullName>
    </submittedName>
</protein>
<name>A0A928VRF1_9CYAN</name>
<reference evidence="3" key="1">
    <citation type="submission" date="2020-10" db="EMBL/GenBank/DDBJ databases">
        <authorList>
            <person name="Castelo-Branco R."/>
            <person name="Eusebio N."/>
            <person name="Adriana R."/>
            <person name="Vieira A."/>
            <person name="Brugerolle De Fraissinette N."/>
            <person name="Rezende De Castro R."/>
            <person name="Schneider M.P."/>
            <person name="Vasconcelos V."/>
            <person name="Leao P.N."/>
        </authorList>
    </citation>
    <scope>NUCLEOTIDE SEQUENCE</scope>
    <source>
        <strain evidence="3">LEGE 11480</strain>
    </source>
</reference>
<organism evidence="3 4">
    <name type="scientific">Romeriopsis navalis LEGE 11480</name>
    <dbReference type="NCBI Taxonomy" id="2777977"/>
    <lineage>
        <taxon>Bacteria</taxon>
        <taxon>Bacillati</taxon>
        <taxon>Cyanobacteriota</taxon>
        <taxon>Cyanophyceae</taxon>
        <taxon>Leptolyngbyales</taxon>
        <taxon>Leptolyngbyaceae</taxon>
        <taxon>Romeriopsis</taxon>
        <taxon>Romeriopsis navalis</taxon>
    </lineage>
</organism>
<sequence length="142" mass="15412">MHSDELPTADSSDTPKSGDTPESSHPSPPMTNPPGETGTGEGVQPPMHNSSNPATPSDATPDAMAASQAQFLQWSETTLQHLEQRRTALEAEVEQLERRKARIQHEMQTTFAGSSEDIAVRVQSFKEYLLGSLQDLVVAADR</sequence>
<accession>A0A928VRF1</accession>
<proteinExistence type="predicted"/>
<evidence type="ECO:0000256" key="1">
    <source>
        <dbReference type="SAM" id="Coils"/>
    </source>
</evidence>
<dbReference type="AlphaFoldDB" id="A0A928VRF1"/>
<dbReference type="Pfam" id="PF11285">
    <property type="entry name" value="DUF3086"/>
    <property type="match status" value="1"/>
</dbReference>
<feature type="coiled-coil region" evidence="1">
    <location>
        <begin position="72"/>
        <end position="106"/>
    </location>
</feature>
<evidence type="ECO:0000313" key="3">
    <source>
        <dbReference type="EMBL" id="MBE9030744.1"/>
    </source>
</evidence>
<gene>
    <name evidence="3" type="ORF">IQ266_13485</name>
</gene>
<comment type="caution">
    <text evidence="3">The sequence shown here is derived from an EMBL/GenBank/DDBJ whole genome shotgun (WGS) entry which is preliminary data.</text>
</comment>
<feature type="compositionally biased region" description="Polar residues" evidence="2">
    <location>
        <begin position="9"/>
        <end position="25"/>
    </location>
</feature>
<evidence type="ECO:0000313" key="4">
    <source>
        <dbReference type="Proteomes" id="UP000625316"/>
    </source>
</evidence>